<dbReference type="Gene3D" id="2.120.10.80">
    <property type="entry name" value="Kelch-type beta propeller"/>
    <property type="match status" value="1"/>
</dbReference>
<evidence type="ECO:0000313" key="3">
    <source>
        <dbReference type="Proteomes" id="UP001634007"/>
    </source>
</evidence>
<dbReference type="CDD" id="cd09917">
    <property type="entry name" value="F-box_SF"/>
    <property type="match status" value="1"/>
</dbReference>
<dbReference type="Pfam" id="PF01344">
    <property type="entry name" value="Kelch_1"/>
    <property type="match status" value="1"/>
</dbReference>
<gene>
    <name evidence="2" type="ORF">ACJRO7_006803</name>
</gene>
<proteinExistence type="predicted"/>
<accession>A0ABD3IK26</accession>
<dbReference type="SUPFAM" id="SSF81383">
    <property type="entry name" value="F-box domain"/>
    <property type="match status" value="1"/>
</dbReference>
<dbReference type="PANTHER" id="PTHR24414:SF44">
    <property type="entry name" value="F-BOX DOMAIN-CONTAINING PROTEIN"/>
    <property type="match status" value="1"/>
</dbReference>
<name>A0ABD3IK26_EUCGL</name>
<dbReference type="InterPro" id="IPR001810">
    <property type="entry name" value="F-box_dom"/>
</dbReference>
<dbReference type="InterPro" id="IPR036047">
    <property type="entry name" value="F-box-like_dom_sf"/>
</dbReference>
<comment type="caution">
    <text evidence="2">The sequence shown here is derived from an EMBL/GenBank/DDBJ whole genome shotgun (WGS) entry which is preliminary data.</text>
</comment>
<organism evidence="2 3">
    <name type="scientific">Eucalyptus globulus</name>
    <name type="common">Tasmanian blue gum</name>
    <dbReference type="NCBI Taxonomy" id="34317"/>
    <lineage>
        <taxon>Eukaryota</taxon>
        <taxon>Viridiplantae</taxon>
        <taxon>Streptophyta</taxon>
        <taxon>Embryophyta</taxon>
        <taxon>Tracheophyta</taxon>
        <taxon>Spermatophyta</taxon>
        <taxon>Magnoliopsida</taxon>
        <taxon>eudicotyledons</taxon>
        <taxon>Gunneridae</taxon>
        <taxon>Pentapetalae</taxon>
        <taxon>rosids</taxon>
        <taxon>malvids</taxon>
        <taxon>Myrtales</taxon>
        <taxon>Myrtaceae</taxon>
        <taxon>Myrtoideae</taxon>
        <taxon>Eucalypteae</taxon>
        <taxon>Eucalyptus</taxon>
    </lineage>
</organism>
<evidence type="ECO:0000313" key="2">
    <source>
        <dbReference type="EMBL" id="KAL3714953.1"/>
    </source>
</evidence>
<dbReference type="SUPFAM" id="SSF117281">
    <property type="entry name" value="Kelch motif"/>
    <property type="match status" value="1"/>
</dbReference>
<dbReference type="PANTHER" id="PTHR24414">
    <property type="entry name" value="F-BOX/KELCH-REPEAT PROTEIN SKIP4"/>
    <property type="match status" value="1"/>
</dbReference>
<dbReference type="InterPro" id="IPR050354">
    <property type="entry name" value="F-box/kelch-repeat_ARATH"/>
</dbReference>
<sequence>MADGEGETEAGAVLHGDVLALTLSYVPLVDLVSASRVSRSWRDAVFFCLRHLRWRRPWLLIYCQSIPPPHTVSVRAYDPRPYGLSAILRAWPLLLLSSHSALLYGGRLSFSSDPLHLTWHHASSPSVDRSYPVAALVGSRLVVAGGMYENDSPPVEVYNTRTRTWSAYYSMPALLASLRVPTASFWHSVATDGQRMYIMQTLTGATHTFDPDTGAWLQPYDLRPDRDVFYSLMGFAGDRLVVVGVLGNLDDVKGVKVWGSMGNLRHVQELLEELQDLQDDIYYVSNMGMCSSKDFLYLHSQSSPHLVFWCGREDNSGAWRWGTARDPRGRNFRNWVVYTCAEVGMGELREAAVTGHGRFVVTTAEGR</sequence>
<dbReference type="EMBL" id="JBJKBG010000011">
    <property type="protein sequence ID" value="KAL3714953.1"/>
    <property type="molecule type" value="Genomic_DNA"/>
</dbReference>
<feature type="domain" description="F-box" evidence="1">
    <location>
        <begin position="17"/>
        <end position="45"/>
    </location>
</feature>
<dbReference type="Proteomes" id="UP001634007">
    <property type="component" value="Unassembled WGS sequence"/>
</dbReference>
<dbReference type="AlphaFoldDB" id="A0ABD3IK26"/>
<reference evidence="2 3" key="1">
    <citation type="submission" date="2024-11" db="EMBL/GenBank/DDBJ databases">
        <title>Chromosome-level genome assembly of Eucalyptus globulus Labill. provides insights into its genome evolution.</title>
        <authorList>
            <person name="Li X."/>
        </authorList>
    </citation>
    <scope>NUCLEOTIDE SEQUENCE [LARGE SCALE GENOMIC DNA]</scope>
    <source>
        <strain evidence="2">CL2024</strain>
        <tissue evidence="2">Fresh tender leaves</tissue>
    </source>
</reference>
<dbReference type="Gene3D" id="1.20.1280.50">
    <property type="match status" value="1"/>
</dbReference>
<keyword evidence="3" id="KW-1185">Reference proteome</keyword>
<dbReference type="InterPro" id="IPR006652">
    <property type="entry name" value="Kelch_1"/>
</dbReference>
<evidence type="ECO:0000259" key="1">
    <source>
        <dbReference type="Pfam" id="PF00646"/>
    </source>
</evidence>
<dbReference type="Pfam" id="PF00646">
    <property type="entry name" value="F-box"/>
    <property type="match status" value="1"/>
</dbReference>
<dbReference type="InterPro" id="IPR015915">
    <property type="entry name" value="Kelch-typ_b-propeller"/>
</dbReference>
<protein>
    <recommendedName>
        <fullName evidence="1">F-box domain-containing protein</fullName>
    </recommendedName>
</protein>